<feature type="compositionally biased region" description="Polar residues" evidence="1">
    <location>
        <begin position="18"/>
        <end position="37"/>
    </location>
</feature>
<dbReference type="Gramene" id="OIT06077">
    <property type="protein sequence ID" value="OIT06077"/>
    <property type="gene ID" value="A4A49_15972"/>
</dbReference>
<protein>
    <submittedName>
        <fullName evidence="2">Uncharacterized protein</fullName>
    </submittedName>
</protein>
<sequence>MIDQLNSPDLDDLERNSDANLEQQQGSNQNRRQTNSIVDELENGQQGFKGCSALRLCSLGSQPKKMVQGRGSLG</sequence>
<accession>A0A1J6ILR3</accession>
<dbReference type="AlphaFoldDB" id="A0A1J6ILR3"/>
<reference evidence="2" key="1">
    <citation type="submission" date="2016-11" db="EMBL/GenBank/DDBJ databases">
        <title>The genome of Nicotiana attenuata.</title>
        <authorList>
            <person name="Xu S."/>
            <person name="Brockmoeller T."/>
            <person name="Gaquerel E."/>
            <person name="Navarro A."/>
            <person name="Kuhl H."/>
            <person name="Gase K."/>
            <person name="Ling Z."/>
            <person name="Zhou W."/>
            <person name="Kreitzer C."/>
            <person name="Stanke M."/>
            <person name="Tang H."/>
            <person name="Lyons E."/>
            <person name="Pandey P."/>
            <person name="Pandey S.P."/>
            <person name="Timmermann B."/>
            <person name="Baldwin I.T."/>
        </authorList>
    </citation>
    <scope>NUCLEOTIDE SEQUENCE [LARGE SCALE GENOMIC DNA]</scope>
    <source>
        <strain evidence="2">UT</strain>
    </source>
</reference>
<feature type="region of interest" description="Disordered" evidence="1">
    <location>
        <begin position="1"/>
        <end position="41"/>
    </location>
</feature>
<name>A0A1J6ILR3_NICAT</name>
<evidence type="ECO:0000313" key="3">
    <source>
        <dbReference type="Proteomes" id="UP000187609"/>
    </source>
</evidence>
<evidence type="ECO:0000256" key="1">
    <source>
        <dbReference type="SAM" id="MobiDB-lite"/>
    </source>
</evidence>
<organism evidence="2 3">
    <name type="scientific">Nicotiana attenuata</name>
    <name type="common">Coyote tobacco</name>
    <dbReference type="NCBI Taxonomy" id="49451"/>
    <lineage>
        <taxon>Eukaryota</taxon>
        <taxon>Viridiplantae</taxon>
        <taxon>Streptophyta</taxon>
        <taxon>Embryophyta</taxon>
        <taxon>Tracheophyta</taxon>
        <taxon>Spermatophyta</taxon>
        <taxon>Magnoliopsida</taxon>
        <taxon>eudicotyledons</taxon>
        <taxon>Gunneridae</taxon>
        <taxon>Pentapetalae</taxon>
        <taxon>asterids</taxon>
        <taxon>lamiids</taxon>
        <taxon>Solanales</taxon>
        <taxon>Solanaceae</taxon>
        <taxon>Nicotianoideae</taxon>
        <taxon>Nicotianeae</taxon>
        <taxon>Nicotiana</taxon>
    </lineage>
</organism>
<gene>
    <name evidence="2" type="ORF">A4A49_15972</name>
</gene>
<dbReference type="EMBL" id="MJEQ01037184">
    <property type="protein sequence ID" value="OIT06077.1"/>
    <property type="molecule type" value="Genomic_DNA"/>
</dbReference>
<keyword evidence="3" id="KW-1185">Reference proteome</keyword>
<comment type="caution">
    <text evidence="2">The sequence shown here is derived from an EMBL/GenBank/DDBJ whole genome shotgun (WGS) entry which is preliminary data.</text>
</comment>
<dbReference type="Proteomes" id="UP000187609">
    <property type="component" value="Unassembled WGS sequence"/>
</dbReference>
<proteinExistence type="predicted"/>
<evidence type="ECO:0000313" key="2">
    <source>
        <dbReference type="EMBL" id="OIT06077.1"/>
    </source>
</evidence>